<dbReference type="GO" id="GO:0016887">
    <property type="term" value="F:ATP hydrolysis activity"/>
    <property type="evidence" value="ECO:0007669"/>
    <property type="project" value="TreeGrafter"/>
</dbReference>
<evidence type="ECO:0000256" key="4">
    <source>
        <dbReference type="SAM" id="SignalP"/>
    </source>
</evidence>
<evidence type="ECO:0000313" key="5">
    <source>
        <dbReference type="EMBL" id="KAF9606026.1"/>
    </source>
</evidence>
<organism evidence="5 6">
    <name type="scientific">Coptis chinensis</name>
    <dbReference type="NCBI Taxonomy" id="261450"/>
    <lineage>
        <taxon>Eukaryota</taxon>
        <taxon>Viridiplantae</taxon>
        <taxon>Streptophyta</taxon>
        <taxon>Embryophyta</taxon>
        <taxon>Tracheophyta</taxon>
        <taxon>Spermatophyta</taxon>
        <taxon>Magnoliopsida</taxon>
        <taxon>Ranunculales</taxon>
        <taxon>Ranunculaceae</taxon>
        <taxon>Coptidoideae</taxon>
        <taxon>Coptis</taxon>
    </lineage>
</organism>
<evidence type="ECO:0000256" key="2">
    <source>
        <dbReference type="ARBA" id="ARBA00022741"/>
    </source>
</evidence>
<proteinExistence type="predicted"/>
<dbReference type="EMBL" id="JADFTS010000005">
    <property type="protein sequence ID" value="KAF9606026.1"/>
    <property type="molecule type" value="Genomic_DNA"/>
</dbReference>
<keyword evidence="2" id="KW-0547">Nucleotide-binding</keyword>
<reference evidence="5 6" key="1">
    <citation type="submission" date="2020-10" db="EMBL/GenBank/DDBJ databases">
        <title>The Coptis chinensis genome and diversification of protoberbering-type alkaloids.</title>
        <authorList>
            <person name="Wang B."/>
            <person name="Shu S."/>
            <person name="Song C."/>
            <person name="Liu Y."/>
        </authorList>
    </citation>
    <scope>NUCLEOTIDE SEQUENCE [LARGE SCALE GENOMIC DNA]</scope>
    <source>
        <strain evidence="5">HL-2020</strain>
        <tissue evidence="5">Leaf</tissue>
    </source>
</reference>
<evidence type="ECO:0000256" key="3">
    <source>
        <dbReference type="ARBA" id="ARBA00022840"/>
    </source>
</evidence>
<protein>
    <submittedName>
        <fullName evidence="5">Uncharacterized protein</fullName>
    </submittedName>
</protein>
<dbReference type="InterPro" id="IPR027417">
    <property type="entry name" value="P-loop_NTPase"/>
</dbReference>
<sequence>MNPIAIFRSLSLWNLFVSITPSQAMEEASELRDREMDLKAQITSLIDEGKEKPRAESEASDSGPVVTEVDIQHIVSSWTGIPVDKVSSDEFNKLLKMEDTLHQRIIGQAEFDSILVGLEFSC</sequence>
<keyword evidence="4" id="KW-0732">Signal</keyword>
<dbReference type="Gene3D" id="3.40.50.300">
    <property type="entry name" value="P-loop containing nucleotide triphosphate hydrolases"/>
    <property type="match status" value="1"/>
</dbReference>
<dbReference type="AlphaFoldDB" id="A0A835M0B4"/>
<dbReference type="GO" id="GO:0034605">
    <property type="term" value="P:cellular response to heat"/>
    <property type="evidence" value="ECO:0007669"/>
    <property type="project" value="TreeGrafter"/>
</dbReference>
<dbReference type="GO" id="GO:0005524">
    <property type="term" value="F:ATP binding"/>
    <property type="evidence" value="ECO:0007669"/>
    <property type="project" value="UniProtKB-KW"/>
</dbReference>
<dbReference type="PANTHER" id="PTHR11638">
    <property type="entry name" value="ATP-DEPENDENT CLP PROTEASE"/>
    <property type="match status" value="1"/>
</dbReference>
<keyword evidence="1" id="KW-0677">Repeat</keyword>
<dbReference type="InterPro" id="IPR050130">
    <property type="entry name" value="ClpA_ClpB"/>
</dbReference>
<accession>A0A835M0B4</accession>
<keyword evidence="6" id="KW-1185">Reference proteome</keyword>
<comment type="caution">
    <text evidence="5">The sequence shown here is derived from an EMBL/GenBank/DDBJ whole genome shotgun (WGS) entry which is preliminary data.</text>
</comment>
<dbReference type="Proteomes" id="UP000631114">
    <property type="component" value="Unassembled WGS sequence"/>
</dbReference>
<dbReference type="GO" id="GO:0005737">
    <property type="term" value="C:cytoplasm"/>
    <property type="evidence" value="ECO:0007669"/>
    <property type="project" value="TreeGrafter"/>
</dbReference>
<feature type="signal peptide" evidence="4">
    <location>
        <begin position="1"/>
        <end position="24"/>
    </location>
</feature>
<dbReference type="OrthoDB" id="1728973at2759"/>
<name>A0A835M0B4_9MAGN</name>
<dbReference type="PANTHER" id="PTHR11638:SF155">
    <property type="entry name" value="CHAPERONE PROTEIN CLPC1, CHLOROPLASTIC-LIKE"/>
    <property type="match status" value="1"/>
</dbReference>
<gene>
    <name evidence="5" type="ORF">IFM89_022152</name>
</gene>
<evidence type="ECO:0000256" key="1">
    <source>
        <dbReference type="ARBA" id="ARBA00022737"/>
    </source>
</evidence>
<keyword evidence="3" id="KW-0067">ATP-binding</keyword>
<feature type="chain" id="PRO_5032628851" evidence="4">
    <location>
        <begin position="25"/>
        <end position="122"/>
    </location>
</feature>
<evidence type="ECO:0000313" key="6">
    <source>
        <dbReference type="Proteomes" id="UP000631114"/>
    </source>
</evidence>